<accession>A0ABQ7GXD6</accession>
<dbReference type="EMBL" id="MU069549">
    <property type="protein sequence ID" value="KAF5839267.1"/>
    <property type="molecule type" value="Genomic_DNA"/>
</dbReference>
<gene>
    <name evidence="1" type="ORF">DUNSADRAFT_1211</name>
</gene>
<evidence type="ECO:0000313" key="2">
    <source>
        <dbReference type="Proteomes" id="UP000815325"/>
    </source>
</evidence>
<name>A0ABQ7GXD6_DUNSA</name>
<organism evidence="1 2">
    <name type="scientific">Dunaliella salina</name>
    <name type="common">Green alga</name>
    <name type="synonym">Protococcus salinus</name>
    <dbReference type="NCBI Taxonomy" id="3046"/>
    <lineage>
        <taxon>Eukaryota</taxon>
        <taxon>Viridiplantae</taxon>
        <taxon>Chlorophyta</taxon>
        <taxon>core chlorophytes</taxon>
        <taxon>Chlorophyceae</taxon>
        <taxon>CS clade</taxon>
        <taxon>Chlamydomonadales</taxon>
        <taxon>Dunaliellaceae</taxon>
        <taxon>Dunaliella</taxon>
    </lineage>
</organism>
<keyword evidence="2" id="KW-1185">Reference proteome</keyword>
<evidence type="ECO:0008006" key="3">
    <source>
        <dbReference type="Google" id="ProtNLM"/>
    </source>
</evidence>
<comment type="caution">
    <text evidence="1">The sequence shown here is derived from an EMBL/GenBank/DDBJ whole genome shotgun (WGS) entry which is preliminary data.</text>
</comment>
<protein>
    <recommendedName>
        <fullName evidence="3">Encoded protein</fullName>
    </recommendedName>
</protein>
<proteinExistence type="predicted"/>
<dbReference type="Proteomes" id="UP000815325">
    <property type="component" value="Unassembled WGS sequence"/>
</dbReference>
<reference evidence="1" key="1">
    <citation type="submission" date="2017-08" db="EMBL/GenBank/DDBJ databases">
        <authorList>
            <person name="Polle J.E."/>
            <person name="Barry K."/>
            <person name="Cushman J."/>
            <person name="Schmutz J."/>
            <person name="Tran D."/>
            <person name="Hathwaick L.T."/>
            <person name="Yim W.C."/>
            <person name="Jenkins J."/>
            <person name="Mckie-Krisberg Z.M."/>
            <person name="Prochnik S."/>
            <person name="Lindquist E."/>
            <person name="Dockter R.B."/>
            <person name="Adam C."/>
            <person name="Molina H."/>
            <person name="Bunkerborg J."/>
            <person name="Jin E."/>
            <person name="Buchheim M."/>
            <person name="Magnuson J."/>
        </authorList>
    </citation>
    <scope>NUCLEOTIDE SEQUENCE</scope>
    <source>
        <strain evidence="1">CCAP 19/18</strain>
    </source>
</reference>
<evidence type="ECO:0000313" key="1">
    <source>
        <dbReference type="EMBL" id="KAF5839267.1"/>
    </source>
</evidence>
<sequence length="98" mass="11106">MGLATSLEPSTFLFFRKKISNAQEQDQQGQVCCAAAVCYAARSTQLLYVTQQGQRSCCMLRSKVKYVTQLHNFWVHCCSDLVVKCGWVRPHCTNDHCV</sequence>